<keyword evidence="3" id="KW-1185">Reference proteome</keyword>
<gene>
    <name evidence="2" type="ORF">C666_18540</name>
</gene>
<dbReference type="STRING" id="1123367.GCA_000621305_01404"/>
<dbReference type="NCBIfam" id="TIGR02532">
    <property type="entry name" value="IV_pilin_GFxxxE"/>
    <property type="match status" value="1"/>
</dbReference>
<accession>N6XPU1</accession>
<dbReference type="PROSITE" id="PS00409">
    <property type="entry name" value="PROKAR_NTER_METHYL"/>
    <property type="match status" value="1"/>
</dbReference>
<proteinExistence type="predicted"/>
<keyword evidence="1" id="KW-0812">Transmembrane</keyword>
<dbReference type="InterPro" id="IPR045584">
    <property type="entry name" value="Pilin-like"/>
</dbReference>
<dbReference type="EMBL" id="AMXE01000145">
    <property type="protein sequence ID" value="ENO83716.1"/>
    <property type="molecule type" value="Genomic_DNA"/>
</dbReference>
<organism evidence="2 3">
    <name type="scientific">Thauera linaloolentis (strain DSM 12138 / JCM 21573 / CCUG 41526 / CIP 105981 / IAM 15112 / NBRC 102519 / 47Lol)</name>
    <dbReference type="NCBI Taxonomy" id="1123367"/>
    <lineage>
        <taxon>Bacteria</taxon>
        <taxon>Pseudomonadati</taxon>
        <taxon>Pseudomonadota</taxon>
        <taxon>Betaproteobacteria</taxon>
        <taxon>Rhodocyclales</taxon>
        <taxon>Zoogloeaceae</taxon>
        <taxon>Thauera</taxon>
    </lineage>
</organism>
<evidence type="ECO:0000256" key="1">
    <source>
        <dbReference type="SAM" id="Phobius"/>
    </source>
</evidence>
<feature type="transmembrane region" description="Helical" evidence="1">
    <location>
        <begin position="21"/>
        <end position="45"/>
    </location>
</feature>
<dbReference type="AlphaFoldDB" id="N6XPU1"/>
<evidence type="ECO:0000313" key="3">
    <source>
        <dbReference type="Proteomes" id="UP000013232"/>
    </source>
</evidence>
<dbReference type="InterPro" id="IPR012902">
    <property type="entry name" value="N_methyl_site"/>
</dbReference>
<comment type="caution">
    <text evidence="2">The sequence shown here is derived from an EMBL/GenBank/DDBJ whole genome shotgun (WGS) entry which is preliminary data.</text>
</comment>
<evidence type="ECO:0000313" key="2">
    <source>
        <dbReference type="EMBL" id="ENO83716.1"/>
    </source>
</evidence>
<keyword evidence="1" id="KW-1133">Transmembrane helix</keyword>
<dbReference type="Pfam" id="PF07963">
    <property type="entry name" value="N_methyl"/>
    <property type="match status" value="1"/>
</dbReference>
<protein>
    <recommendedName>
        <fullName evidence="4">General secretion pathway protein H</fullName>
    </recommendedName>
</protein>
<dbReference type="SUPFAM" id="SSF54523">
    <property type="entry name" value="Pili subunits"/>
    <property type="match status" value="1"/>
</dbReference>
<name>N6XPU1_THAL4</name>
<sequence>MAALSPRPGTFPRPPMRPQRGFTLVELMVTLLLLGIAVSGVGLLVDSARARDPQAAVEQLRRALENAAARAEIRGRTIALEFSVDGYHFVELDRHGEWRPLSADAQLAPRRLPDGLAWVGLRTGASGPARTPSSASPLHRRIAFSSRAPRYRLQLRQGATLHTLDGDIAGRVRHTVSRPEG</sequence>
<keyword evidence="1" id="KW-0472">Membrane</keyword>
<dbReference type="Gene3D" id="3.55.40.10">
    <property type="entry name" value="minor pseudopilin epsh domain"/>
    <property type="match status" value="1"/>
</dbReference>
<evidence type="ECO:0008006" key="4">
    <source>
        <dbReference type="Google" id="ProtNLM"/>
    </source>
</evidence>
<dbReference type="Proteomes" id="UP000013232">
    <property type="component" value="Unassembled WGS sequence"/>
</dbReference>
<reference evidence="2 3" key="1">
    <citation type="submission" date="2012-09" db="EMBL/GenBank/DDBJ databases">
        <title>Draft Genome Sequences of 6 Strains from Genus Thauera.</title>
        <authorList>
            <person name="Liu B."/>
            <person name="Shapleigh J.P."/>
            <person name="Frostegard A.H."/>
        </authorList>
    </citation>
    <scope>NUCLEOTIDE SEQUENCE [LARGE SCALE GENOMIC DNA]</scope>
    <source>
        <strain evidence="3">47Lol / DSM 12138</strain>
    </source>
</reference>
<dbReference type="eggNOG" id="COG2165">
    <property type="taxonomic scope" value="Bacteria"/>
</dbReference>